<evidence type="ECO:0000256" key="2">
    <source>
        <dbReference type="SAM" id="Phobius"/>
    </source>
</evidence>
<gene>
    <name evidence="3" type="ORF">SCUD_LOCUS15408</name>
</gene>
<feature type="transmembrane region" description="Helical" evidence="2">
    <location>
        <begin position="26"/>
        <end position="46"/>
    </location>
</feature>
<organism evidence="5">
    <name type="scientific">Schistosoma curassoni</name>
    <dbReference type="NCBI Taxonomy" id="6186"/>
    <lineage>
        <taxon>Eukaryota</taxon>
        <taxon>Metazoa</taxon>
        <taxon>Spiralia</taxon>
        <taxon>Lophotrochozoa</taxon>
        <taxon>Platyhelminthes</taxon>
        <taxon>Trematoda</taxon>
        <taxon>Digenea</taxon>
        <taxon>Strigeidida</taxon>
        <taxon>Schistosomatoidea</taxon>
        <taxon>Schistosomatidae</taxon>
        <taxon>Schistosoma</taxon>
    </lineage>
</organism>
<dbReference type="Proteomes" id="UP000279833">
    <property type="component" value="Unassembled WGS sequence"/>
</dbReference>
<accession>A0A183KK47</accession>
<keyword evidence="2" id="KW-1133">Transmembrane helix</keyword>
<proteinExistence type="predicted"/>
<keyword evidence="4" id="KW-1185">Reference proteome</keyword>
<dbReference type="WBParaSite" id="SCUD_0001541101-mRNA-1">
    <property type="protein sequence ID" value="SCUD_0001541101-mRNA-1"/>
    <property type="gene ID" value="SCUD_0001541101"/>
</dbReference>
<dbReference type="EMBL" id="UZAK01037592">
    <property type="protein sequence ID" value="VDP59169.1"/>
    <property type="molecule type" value="Genomic_DNA"/>
</dbReference>
<reference evidence="3 4" key="2">
    <citation type="submission" date="2018-11" db="EMBL/GenBank/DDBJ databases">
        <authorList>
            <consortium name="Pathogen Informatics"/>
        </authorList>
    </citation>
    <scope>NUCLEOTIDE SEQUENCE [LARGE SCALE GENOMIC DNA]</scope>
    <source>
        <strain evidence="3">Dakar</strain>
        <strain evidence="4">Dakar, Senegal</strain>
    </source>
</reference>
<evidence type="ECO:0000256" key="1">
    <source>
        <dbReference type="SAM" id="MobiDB-lite"/>
    </source>
</evidence>
<evidence type="ECO:0000313" key="5">
    <source>
        <dbReference type="WBParaSite" id="SCUD_0001541101-mRNA-1"/>
    </source>
</evidence>
<dbReference type="AlphaFoldDB" id="A0A183KK47"/>
<keyword evidence="2" id="KW-0812">Transmembrane</keyword>
<evidence type="ECO:0000313" key="4">
    <source>
        <dbReference type="Proteomes" id="UP000279833"/>
    </source>
</evidence>
<reference evidence="5" key="1">
    <citation type="submission" date="2016-06" db="UniProtKB">
        <authorList>
            <consortium name="WormBaseParasite"/>
        </authorList>
    </citation>
    <scope>IDENTIFICATION</scope>
</reference>
<name>A0A183KK47_9TREM</name>
<evidence type="ECO:0000313" key="3">
    <source>
        <dbReference type="EMBL" id="VDP59169.1"/>
    </source>
</evidence>
<sequence length="191" mass="21112">MTSNLTTPDLELLDKYVDETPTAVNIAIPIISIVFFFASVVITYFIDDPGIKTLKNASTEDNLKPISESDKNHLRYLAERKLYVDMKGHTFSAFTPSRTTTESDAHASHSTGVDGGRRRACSESHAPSFPETNSETQIILQHMLIRAGYAHNNTDSLFSGNSGRSRSGFSNPFSSLKKYVPKSTNVETQEC</sequence>
<keyword evidence="2" id="KW-0472">Membrane</keyword>
<feature type="region of interest" description="Disordered" evidence="1">
    <location>
        <begin position="95"/>
        <end position="133"/>
    </location>
</feature>
<protein>
    <submittedName>
        <fullName evidence="5">Transmembrane protein</fullName>
    </submittedName>
</protein>